<dbReference type="Pfam" id="PF07571">
    <property type="entry name" value="TAF6_C"/>
    <property type="match status" value="1"/>
</dbReference>
<evidence type="ECO:0000313" key="8">
    <source>
        <dbReference type="EMBL" id="KAK8888146.1"/>
    </source>
</evidence>
<comment type="caution">
    <text evidence="7">The sequence shown here is derived from an EMBL/GenBank/DDBJ whole genome shotgun (WGS) entry which is preliminary data.</text>
</comment>
<dbReference type="CDD" id="cd08050">
    <property type="entry name" value="TAF6C"/>
    <property type="match status" value="1"/>
</dbReference>
<organism evidence="7 9">
    <name type="scientific">Tritrichomonas musculus</name>
    <dbReference type="NCBI Taxonomy" id="1915356"/>
    <lineage>
        <taxon>Eukaryota</taxon>
        <taxon>Metamonada</taxon>
        <taxon>Parabasalia</taxon>
        <taxon>Tritrichomonadida</taxon>
        <taxon>Tritrichomonadidae</taxon>
        <taxon>Tritrichomonas</taxon>
    </lineage>
</organism>
<dbReference type="InterPro" id="IPR016024">
    <property type="entry name" value="ARM-type_fold"/>
</dbReference>
<accession>A0ABR2GL62</accession>
<dbReference type="Gene3D" id="1.25.40.770">
    <property type="entry name" value="TAF6, C-terminal HEAT repeat domain"/>
    <property type="match status" value="1"/>
</dbReference>
<sequence>MASSLAVQAISEELGVHIDKSIDLNDVAKDAESYVTSILELANRLRKHKTSKILRVNDLNDALASRLSRPLYGYKSNRVCEFKSVGVLDNVEILANTDREISLNEISSSSLKRYPIDTSFSFHWLAIKGVEPQIEENSCIAKVPGLIAPVANSIPDQTKFSDQNVVIIQSKLVVSKELQNFYFECLKTIQKQLGSPNSLTPEFISLLKSLSKEAAIQPLLKFFLKNITDTVSKNYRSISNLRVALSLAKALFSNPNLENELFLLTYMTTSMTILISRSILDDDPLGVSKPVQEIRSEMMKCHSIEQGISIRNSAADFLGIIIKKYSNQYPDLSQRVAEYLTNIVFDGRNHSISQYGAILGLQRIDLSIVRSTLIPSIDIFFTKIKNDMKSKIPSASMLAINLKNALLNLCGMCYKHDKAQNMNKEEIQNIYSKVMIYYGNDFITFAS</sequence>
<evidence type="ECO:0000256" key="2">
    <source>
        <dbReference type="ARBA" id="ARBA00007688"/>
    </source>
</evidence>
<dbReference type="PANTHER" id="PTHR10221">
    <property type="entry name" value="TRANSCRIPTION INITIATION FACTOR TFIID SUBUNIT 6"/>
    <property type="match status" value="1"/>
</dbReference>
<reference evidence="7 9" key="1">
    <citation type="submission" date="2024-04" db="EMBL/GenBank/DDBJ databases">
        <title>Tritrichomonas musculus Genome.</title>
        <authorList>
            <person name="Alves-Ferreira E."/>
            <person name="Grigg M."/>
            <person name="Lorenzi H."/>
            <person name="Galac M."/>
        </authorList>
    </citation>
    <scope>NUCLEOTIDE SEQUENCE [LARGE SCALE GENOMIC DNA]</scope>
    <source>
        <strain evidence="7 9">EAF2021</strain>
    </source>
</reference>
<dbReference type="EMBL" id="JAPFFF010000343">
    <property type="protein sequence ID" value="KAK8834664.1"/>
    <property type="molecule type" value="Genomic_DNA"/>
</dbReference>
<protein>
    <recommendedName>
        <fullName evidence="6">TAF6 C-terminal HEAT repeat domain-containing protein</fullName>
    </recommendedName>
</protein>
<keyword evidence="3" id="KW-0805">Transcription regulation</keyword>
<dbReference type="EMBL" id="JAPFFF010000006">
    <property type="protein sequence ID" value="KAK8888146.1"/>
    <property type="molecule type" value="Genomic_DNA"/>
</dbReference>
<keyword evidence="9" id="KW-1185">Reference proteome</keyword>
<comment type="similarity">
    <text evidence="2">Belongs to the TAF6 family.</text>
</comment>
<evidence type="ECO:0000259" key="6">
    <source>
        <dbReference type="Pfam" id="PF07571"/>
    </source>
</evidence>
<keyword evidence="4" id="KW-0804">Transcription</keyword>
<evidence type="ECO:0000256" key="5">
    <source>
        <dbReference type="ARBA" id="ARBA00023242"/>
    </source>
</evidence>
<proteinExistence type="inferred from homology"/>
<evidence type="ECO:0000256" key="4">
    <source>
        <dbReference type="ARBA" id="ARBA00023163"/>
    </source>
</evidence>
<evidence type="ECO:0000256" key="1">
    <source>
        <dbReference type="ARBA" id="ARBA00004123"/>
    </source>
</evidence>
<dbReference type="InterPro" id="IPR046344">
    <property type="entry name" value="TAF6_C_sf"/>
</dbReference>
<name>A0ABR2GL62_9EUKA</name>
<evidence type="ECO:0000256" key="3">
    <source>
        <dbReference type="ARBA" id="ARBA00023015"/>
    </source>
</evidence>
<dbReference type="PANTHER" id="PTHR10221:SF9">
    <property type="entry name" value="TRANSCRIPTION INITIATION FACTOR TFIID SUBUNIT 6"/>
    <property type="match status" value="1"/>
</dbReference>
<evidence type="ECO:0000313" key="9">
    <source>
        <dbReference type="Proteomes" id="UP001470230"/>
    </source>
</evidence>
<dbReference type="SUPFAM" id="SSF48371">
    <property type="entry name" value="ARM repeat"/>
    <property type="match status" value="1"/>
</dbReference>
<evidence type="ECO:0000313" key="7">
    <source>
        <dbReference type="EMBL" id="KAK8834664.1"/>
    </source>
</evidence>
<dbReference type="InterPro" id="IPR011442">
    <property type="entry name" value="TAF6_C"/>
</dbReference>
<dbReference type="InterPro" id="IPR037796">
    <property type="entry name" value="TAF6"/>
</dbReference>
<dbReference type="Proteomes" id="UP001470230">
    <property type="component" value="Unassembled WGS sequence"/>
</dbReference>
<comment type="subcellular location">
    <subcellularLocation>
        <location evidence="1">Nucleus</location>
    </subcellularLocation>
</comment>
<gene>
    <name evidence="7" type="ORF">M9Y10_026536</name>
    <name evidence="8" type="ORF">M9Y10_039209</name>
</gene>
<keyword evidence="5" id="KW-0539">Nucleus</keyword>
<feature type="domain" description="TAF6 C-terminal HEAT repeat" evidence="6">
    <location>
        <begin position="171"/>
        <end position="377"/>
    </location>
</feature>